<keyword evidence="4" id="KW-1185">Reference proteome</keyword>
<dbReference type="VEuPathDB" id="TrichDB:TRFO_17114"/>
<reference evidence="3" key="1">
    <citation type="submission" date="2016-10" db="EMBL/GenBank/DDBJ databases">
        <authorList>
            <person name="Benchimol M."/>
            <person name="Almeida L.G."/>
            <person name="Vasconcelos A.T."/>
            <person name="Perreira-Neves A."/>
            <person name="Rosa I.A."/>
            <person name="Tasca T."/>
            <person name="Bogo M.R."/>
            <person name="de Souza W."/>
        </authorList>
    </citation>
    <scope>NUCLEOTIDE SEQUENCE [LARGE SCALE GENOMIC DNA]</scope>
    <source>
        <strain evidence="3">K</strain>
    </source>
</reference>
<feature type="coiled-coil region" evidence="1">
    <location>
        <begin position="456"/>
        <end position="483"/>
    </location>
</feature>
<evidence type="ECO:0000313" key="3">
    <source>
        <dbReference type="EMBL" id="OHT12860.1"/>
    </source>
</evidence>
<feature type="coiled-coil region" evidence="1">
    <location>
        <begin position="135"/>
        <end position="183"/>
    </location>
</feature>
<feature type="coiled-coil region" evidence="1">
    <location>
        <begin position="48"/>
        <end position="99"/>
    </location>
</feature>
<evidence type="ECO:0000256" key="2">
    <source>
        <dbReference type="SAM" id="MobiDB-lite"/>
    </source>
</evidence>
<evidence type="ECO:0000313" key="4">
    <source>
        <dbReference type="Proteomes" id="UP000179807"/>
    </source>
</evidence>
<dbReference type="RefSeq" id="XP_068365996.1">
    <property type="nucleotide sequence ID" value="XM_068499395.1"/>
</dbReference>
<feature type="compositionally biased region" description="Polar residues" evidence="2">
    <location>
        <begin position="361"/>
        <end position="371"/>
    </location>
</feature>
<sequence>MTDLPPFAEALLRRNDTNHQNLFSQSLPKPLYPRDLEENFDSRDSNEIIELRAMISNLEQQIADLNIRKRSISHLQAQLDNEKENNTELGRQVDRINDSIKENEDKTHAFAEQIRQLQSLIDNKQQLVDAKDSMIIQLSSEYQQLREDYQLATQKSSDQIAQLGRLRSQIADLNSELSILRSQKKRPPQIRIPPENNYFNDFSPNRNNNNINNNYNNDFNENFNNNFNDKFNNNINNNFNDGFNDNFNNDFNDNVNRNRGSGSTARNFDEFSEQENFKYPQNDARSPSNRSNSENSPSRRNFALEEEKNPFPMPDFADTVNTNTSPSPKSTSPNQFSNSSPSRSSPTAAGRERVMGESSENESNLSPTSWRNAPPELRMFAKPVHASPVHSAFVDNIMFGDDSSNKDSQKNDTEARPDFELTESIPEMKERLQNMQGRKDEIESFLNRSPSKSNTMAETRREKLKLEEELKDLTHNIAKIRLTLKACNAL</sequence>
<dbReference type="AlphaFoldDB" id="A0A1J4KST4"/>
<dbReference type="EMBL" id="MLAK01000553">
    <property type="protein sequence ID" value="OHT12860.1"/>
    <property type="molecule type" value="Genomic_DNA"/>
</dbReference>
<organism evidence="3 4">
    <name type="scientific">Tritrichomonas foetus</name>
    <dbReference type="NCBI Taxonomy" id="1144522"/>
    <lineage>
        <taxon>Eukaryota</taxon>
        <taxon>Metamonada</taxon>
        <taxon>Parabasalia</taxon>
        <taxon>Tritrichomonadida</taxon>
        <taxon>Tritrichomonadidae</taxon>
        <taxon>Tritrichomonas</taxon>
    </lineage>
</organism>
<dbReference type="Proteomes" id="UP000179807">
    <property type="component" value="Unassembled WGS sequence"/>
</dbReference>
<accession>A0A1J4KST4</accession>
<dbReference type="OrthoDB" id="10668778at2759"/>
<evidence type="ECO:0000256" key="1">
    <source>
        <dbReference type="SAM" id="Coils"/>
    </source>
</evidence>
<feature type="region of interest" description="Disordered" evidence="2">
    <location>
        <begin position="254"/>
        <end position="273"/>
    </location>
</feature>
<feature type="compositionally biased region" description="Low complexity" evidence="2">
    <location>
        <begin position="321"/>
        <end position="347"/>
    </location>
</feature>
<gene>
    <name evidence="3" type="ORF">TRFO_17114</name>
</gene>
<name>A0A1J4KST4_9EUKA</name>
<feature type="compositionally biased region" description="Low complexity" evidence="2">
    <location>
        <begin position="285"/>
        <end position="301"/>
    </location>
</feature>
<dbReference type="GeneID" id="94834099"/>
<comment type="caution">
    <text evidence="3">The sequence shown here is derived from an EMBL/GenBank/DDBJ whole genome shotgun (WGS) entry which is preliminary data.</text>
</comment>
<proteinExistence type="predicted"/>
<feature type="region of interest" description="Disordered" evidence="2">
    <location>
        <begin position="278"/>
        <end position="372"/>
    </location>
</feature>
<keyword evidence="1" id="KW-0175">Coiled coil</keyword>
<protein>
    <submittedName>
        <fullName evidence="3">Uncharacterized protein</fullName>
    </submittedName>
</protein>